<sequence length="169" mass="17916">SHFRDFVAHERHPARLAALADTPGPRHLDPEFEMAAATFHRFALEQVRPHAEHVHRANADIPESIIEGLAELGGFGLSVPEEFGGFATGSESDYLAMVVATEELSWGSLGIGGSLITRPEIMARALLSGGTPAQRAHWLPRLAQGTSLAAIAVTEPDFGSDVAGITTSA</sequence>
<evidence type="ECO:0000256" key="1">
    <source>
        <dbReference type="ARBA" id="ARBA00023002"/>
    </source>
</evidence>
<name>T1B7X3_9ZZZZ</name>
<feature type="non-terminal residue" evidence="3">
    <location>
        <position position="169"/>
    </location>
</feature>
<organism evidence="3">
    <name type="scientific">mine drainage metagenome</name>
    <dbReference type="NCBI Taxonomy" id="410659"/>
    <lineage>
        <taxon>unclassified sequences</taxon>
        <taxon>metagenomes</taxon>
        <taxon>ecological metagenomes</taxon>
    </lineage>
</organism>
<dbReference type="GO" id="GO:0050660">
    <property type="term" value="F:flavin adenine dinucleotide binding"/>
    <property type="evidence" value="ECO:0007669"/>
    <property type="project" value="InterPro"/>
</dbReference>
<protein>
    <submittedName>
        <fullName evidence="3">Acyl-CoA dehydrogenase domain protein</fullName>
    </submittedName>
</protein>
<dbReference type="InterPro" id="IPR009100">
    <property type="entry name" value="AcylCoA_DH/oxidase_NM_dom_sf"/>
</dbReference>
<dbReference type="EMBL" id="AUZZ01000996">
    <property type="protein sequence ID" value="EQD65992.1"/>
    <property type="molecule type" value="Genomic_DNA"/>
</dbReference>
<evidence type="ECO:0000313" key="3">
    <source>
        <dbReference type="EMBL" id="EQD65992.1"/>
    </source>
</evidence>
<dbReference type="Pfam" id="PF02771">
    <property type="entry name" value="Acyl-CoA_dh_N"/>
    <property type="match status" value="1"/>
</dbReference>
<proteinExistence type="predicted"/>
<reference evidence="3" key="1">
    <citation type="submission" date="2013-08" db="EMBL/GenBank/DDBJ databases">
        <authorList>
            <person name="Mendez C."/>
            <person name="Richter M."/>
            <person name="Ferrer M."/>
            <person name="Sanchez J."/>
        </authorList>
    </citation>
    <scope>NUCLEOTIDE SEQUENCE</scope>
</reference>
<dbReference type="PANTHER" id="PTHR43884:SF25">
    <property type="entry name" value="ACYL-COA DEHYDROGENASE YDBM-RELATED"/>
    <property type="match status" value="1"/>
</dbReference>
<dbReference type="Gene3D" id="1.10.540.10">
    <property type="entry name" value="Acyl-CoA dehydrogenase/oxidase, N-terminal domain"/>
    <property type="match status" value="1"/>
</dbReference>
<dbReference type="InterPro" id="IPR037069">
    <property type="entry name" value="AcylCoA_DH/ox_N_sf"/>
</dbReference>
<feature type="non-terminal residue" evidence="3">
    <location>
        <position position="1"/>
    </location>
</feature>
<keyword evidence="1" id="KW-0560">Oxidoreductase</keyword>
<comment type="caution">
    <text evidence="3">The sequence shown here is derived from an EMBL/GenBank/DDBJ whole genome shotgun (WGS) entry which is preliminary data.</text>
</comment>
<accession>T1B7X3</accession>
<gene>
    <name evidence="3" type="ORF">B2A_01344</name>
</gene>
<dbReference type="InterPro" id="IPR013786">
    <property type="entry name" value="AcylCoA_DH/ox_N"/>
</dbReference>
<dbReference type="AlphaFoldDB" id="T1B7X3"/>
<dbReference type="GO" id="GO:0003995">
    <property type="term" value="F:acyl-CoA dehydrogenase activity"/>
    <property type="evidence" value="ECO:0007669"/>
    <property type="project" value="TreeGrafter"/>
</dbReference>
<reference evidence="3" key="2">
    <citation type="journal article" date="2014" name="ISME J.">
        <title>Microbial stratification in low pH oxic and suboxic macroscopic growths along an acid mine drainage.</title>
        <authorList>
            <person name="Mendez-Garcia C."/>
            <person name="Mesa V."/>
            <person name="Sprenger R.R."/>
            <person name="Richter M."/>
            <person name="Diez M.S."/>
            <person name="Solano J."/>
            <person name="Bargiela R."/>
            <person name="Golyshina O.V."/>
            <person name="Manteca A."/>
            <person name="Ramos J.L."/>
            <person name="Gallego J.R."/>
            <person name="Llorente I."/>
            <person name="Martins Dos Santos V.A."/>
            <person name="Jensen O.N."/>
            <person name="Pelaez A.I."/>
            <person name="Sanchez J."/>
            <person name="Ferrer M."/>
        </authorList>
    </citation>
    <scope>NUCLEOTIDE SEQUENCE</scope>
</reference>
<dbReference type="SUPFAM" id="SSF56645">
    <property type="entry name" value="Acyl-CoA dehydrogenase NM domain-like"/>
    <property type="match status" value="1"/>
</dbReference>
<feature type="domain" description="Acyl-CoA dehydrogenase/oxidase N-terminal" evidence="2">
    <location>
        <begin position="30"/>
        <end position="145"/>
    </location>
</feature>
<dbReference type="PANTHER" id="PTHR43884">
    <property type="entry name" value="ACYL-COA DEHYDROGENASE"/>
    <property type="match status" value="1"/>
</dbReference>
<evidence type="ECO:0000259" key="2">
    <source>
        <dbReference type="Pfam" id="PF02771"/>
    </source>
</evidence>